<protein>
    <recommendedName>
        <fullName evidence="2">DCD domain-containing protein</fullName>
    </recommendedName>
</protein>
<dbReference type="InterPro" id="IPR054708">
    <property type="entry name" value="MTPAP-like_central"/>
</dbReference>
<feature type="region of interest" description="Disordered" evidence="1">
    <location>
        <begin position="469"/>
        <end position="513"/>
    </location>
</feature>
<feature type="region of interest" description="Disordered" evidence="1">
    <location>
        <begin position="177"/>
        <end position="299"/>
    </location>
</feature>
<accession>A0ABD1Y289</accession>
<dbReference type="EMBL" id="JBHFFA010000006">
    <property type="protein sequence ID" value="KAL2620746.1"/>
    <property type="molecule type" value="Genomic_DNA"/>
</dbReference>
<dbReference type="PANTHER" id="PTHR46034:SF47">
    <property type="entry name" value="DCD DOMAIN-CONTAINING PROTEIN"/>
    <property type="match status" value="1"/>
</dbReference>
<feature type="region of interest" description="Disordered" evidence="1">
    <location>
        <begin position="1"/>
        <end position="27"/>
    </location>
</feature>
<dbReference type="InterPro" id="IPR013989">
    <property type="entry name" value="Dev_and_cell_death_domain"/>
</dbReference>
<evidence type="ECO:0000313" key="3">
    <source>
        <dbReference type="EMBL" id="KAL2620746.1"/>
    </source>
</evidence>
<feature type="compositionally biased region" description="Low complexity" evidence="1">
    <location>
        <begin position="268"/>
        <end position="285"/>
    </location>
</feature>
<dbReference type="SUPFAM" id="SSF81631">
    <property type="entry name" value="PAP/OAS1 substrate-binding domain"/>
    <property type="match status" value="1"/>
</dbReference>
<dbReference type="SUPFAM" id="SSF81301">
    <property type="entry name" value="Nucleotidyltransferase"/>
    <property type="match status" value="1"/>
</dbReference>
<feature type="compositionally biased region" description="Basic and acidic residues" evidence="1">
    <location>
        <begin position="287"/>
        <end position="296"/>
    </location>
</feature>
<feature type="compositionally biased region" description="Low complexity" evidence="1">
    <location>
        <begin position="469"/>
        <end position="482"/>
    </location>
</feature>
<evidence type="ECO:0000259" key="2">
    <source>
        <dbReference type="PROSITE" id="PS51222"/>
    </source>
</evidence>
<dbReference type="PANTHER" id="PTHR46034">
    <property type="match status" value="1"/>
</dbReference>
<feature type="region of interest" description="Disordered" evidence="1">
    <location>
        <begin position="614"/>
        <end position="726"/>
    </location>
</feature>
<feature type="region of interest" description="Disordered" evidence="1">
    <location>
        <begin position="1117"/>
        <end position="1136"/>
    </location>
</feature>
<dbReference type="InterPro" id="IPR044832">
    <property type="entry name" value="NRP-like"/>
</dbReference>
<feature type="compositionally biased region" description="Polar residues" evidence="1">
    <location>
        <begin position="446"/>
        <end position="457"/>
    </location>
</feature>
<comment type="caution">
    <text evidence="3">The sequence shown here is derived from an EMBL/GenBank/DDBJ whole genome shotgun (WGS) entry which is preliminary data.</text>
</comment>
<feature type="region of interest" description="Disordered" evidence="1">
    <location>
        <begin position="1355"/>
        <end position="1395"/>
    </location>
</feature>
<feature type="compositionally biased region" description="Basic and acidic residues" evidence="1">
    <location>
        <begin position="246"/>
        <end position="267"/>
    </location>
</feature>
<feature type="region of interest" description="Disordered" evidence="1">
    <location>
        <begin position="422"/>
        <end position="457"/>
    </location>
</feature>
<evidence type="ECO:0000256" key="1">
    <source>
        <dbReference type="SAM" id="MobiDB-lite"/>
    </source>
</evidence>
<organism evidence="3 4">
    <name type="scientific">Riccia fluitans</name>
    <dbReference type="NCBI Taxonomy" id="41844"/>
    <lineage>
        <taxon>Eukaryota</taxon>
        <taxon>Viridiplantae</taxon>
        <taxon>Streptophyta</taxon>
        <taxon>Embryophyta</taxon>
        <taxon>Marchantiophyta</taxon>
        <taxon>Marchantiopsida</taxon>
        <taxon>Marchantiidae</taxon>
        <taxon>Marchantiales</taxon>
        <taxon>Ricciaceae</taxon>
        <taxon>Riccia</taxon>
    </lineage>
</organism>
<dbReference type="Pfam" id="PF10539">
    <property type="entry name" value="Dev_Cell_Death"/>
    <property type="match status" value="1"/>
</dbReference>
<dbReference type="Proteomes" id="UP001605036">
    <property type="component" value="Unassembled WGS sequence"/>
</dbReference>
<dbReference type="Gene3D" id="3.30.460.10">
    <property type="entry name" value="Beta Polymerase, domain 2"/>
    <property type="match status" value="1"/>
</dbReference>
<proteinExistence type="predicted"/>
<name>A0ABD1Y289_9MARC</name>
<feature type="compositionally biased region" description="Basic and acidic residues" evidence="1">
    <location>
        <begin position="486"/>
        <end position="505"/>
    </location>
</feature>
<dbReference type="InterPro" id="IPR043519">
    <property type="entry name" value="NT_sf"/>
</dbReference>
<dbReference type="Pfam" id="PF22600">
    <property type="entry name" value="MTPAP-like_central"/>
    <property type="match status" value="1"/>
</dbReference>
<feature type="compositionally biased region" description="Basic and acidic residues" evidence="1">
    <location>
        <begin position="710"/>
        <end position="726"/>
    </location>
</feature>
<dbReference type="SMART" id="SM00767">
    <property type="entry name" value="DCD"/>
    <property type="match status" value="1"/>
</dbReference>
<sequence>MVATKRIPQPEVKNAKENRSGSTEAGSVFQEPLGGFIFVCNNETMDEDFERHLFGLPQRYHDSVKAIQPGLPLFLYNYTTRCLHGVFEASSDGGLNIEPDAWGENKDSRKNGRQSVSRFPAQVRVRMREHRPPLEEERFRPVLYHYDGPKFRLQLSQSEAQELLKLFGVSQGRKVIEDLPDDTGGEWERVKTKSKASRNYRVPPAKRSSSPSANGGRRRGSAQSGLNGNGNGNGSLSTFSSFMHETVSRGRDRDNRVDSAHRWRSDSDSWSGSSSAGTATSSWGSNEEERPKKELRGNGCVVETNGVGSEGHDCVDGIASKGLAQTNGHYDSDSKVDARFLDSNESNGSSSSLSAEARAAAAARSGFVSYSAALKSGMLAGAAVENGFGDGNGSSVCETGNSLQNSVGNGTSRATIGTAASAGCISSSSPRANSKAEFSLDRIEQSSKQTTESSRPVFQLNIGSYSEAAGSGSQAKSGSQNSVDKGGSESRAENLSKGGENEGRKAGKTQPWGKPLVVKAVNLADVVSGQQSGVLNNHVSGSKATSDHAPLAKSFGKDMSRSVVADTENSENGVHHKFGSFEIKEIPAKPVETVVRKNVWQGNEGAVLRLLHDPDPAVNSGSMNGGTSGQRIESDTYRGKHDRVKSPQPHAQHLNPHASMERVYMPSPPLEGQLTHWPDQSSSPSGVVPSHIPHSKVNQQQGPMFHQNRSSHESRRHQYDNQKHDKHMDDRVHFRKQHMHPSEHHQHPTSMMHSQQRQFGQGLMPLRIPTPPPGMQQLHHHAILSPAPLYRDRSRARGGNGNSENGHGMAYRPISRNMVDGDIGLQSPMGLGGWTVQSPVLLMQPMLTPLNISGNFSFSLPPPHLLTNVEALHAEILEFAQASRPSAETRVHAEAAVECVRDGVKKLWPDADVEVFGSFATGLCLQNSDVDVVVVDAPTPPDTPEIASLSGARLLCPLIRALSTSLKEREWCEAINTIETASMPVIKLRCRPVKGNGFSSEPPVAIDVTIGGRRSENFAGVSQSNSRKDSAGSKHVNLAFEVARNAHNGAAAREFVIEKLRQLPALAPLVLLMKSFLQHRGLNDVYSGGLGSFALTLMLVFYLERVPISCGVSQDFPPTPPVKSPPSVANLESSPQSVDTSRAASAVAEFVPICGLPQEVPTLFAKSPSSLENLEASSLSVDTSHAAPAVAESVASSDGDSVDSSVLTTTSVSSVASLEMTSVQGSTCGGDDVTSQSGPSAGQLLLRRYGGMVEELLASMQSVSSPNLGTLLVGFLHVFGHEIDFSRVRLVLKGKNGSPGGLFCHEKMARTLPLSIDDPLRPDAIIGAGSFNIWQVQASMREMLYSVTRPLSVPGTPVSGTPVDASDRNGKGPGRRRPLPLLDQVFFPNNPPLVP</sequence>
<dbReference type="Gene3D" id="1.10.1410.10">
    <property type="match status" value="2"/>
</dbReference>
<keyword evidence="4" id="KW-1185">Reference proteome</keyword>
<reference evidence="3 4" key="1">
    <citation type="submission" date="2024-09" db="EMBL/GenBank/DDBJ databases">
        <title>Chromosome-scale assembly of Riccia fluitans.</title>
        <authorList>
            <person name="Paukszto L."/>
            <person name="Sawicki J."/>
            <person name="Karawczyk K."/>
            <person name="Piernik-Szablinska J."/>
            <person name="Szczecinska M."/>
            <person name="Mazdziarz M."/>
        </authorList>
    </citation>
    <scope>NUCLEOTIDE SEQUENCE [LARGE SCALE GENOMIC DNA]</scope>
    <source>
        <strain evidence="3">Rf_01</strain>
        <tissue evidence="3">Aerial parts of the thallus</tissue>
    </source>
</reference>
<dbReference type="PROSITE" id="PS51222">
    <property type="entry name" value="DCD"/>
    <property type="match status" value="1"/>
</dbReference>
<gene>
    <name evidence="3" type="ORF">R1flu_000951</name>
</gene>
<feature type="domain" description="DCD" evidence="2">
    <location>
        <begin position="31"/>
        <end position="169"/>
    </location>
</feature>
<evidence type="ECO:0000313" key="4">
    <source>
        <dbReference type="Proteomes" id="UP001605036"/>
    </source>
</evidence>